<accession>A0A3B4A030</accession>
<evidence type="ECO:0000256" key="5">
    <source>
        <dbReference type="ARBA" id="ARBA00023157"/>
    </source>
</evidence>
<keyword evidence="6" id="KW-0325">Glycoprotein</keyword>
<evidence type="ECO:0000256" key="6">
    <source>
        <dbReference type="ARBA" id="ARBA00023180"/>
    </source>
</evidence>
<dbReference type="AlphaFoldDB" id="A0A3B4A030"/>
<dbReference type="Gene3D" id="2.10.25.10">
    <property type="entry name" value="Laminin"/>
    <property type="match status" value="2"/>
</dbReference>
<dbReference type="SMART" id="SM00181">
    <property type="entry name" value="EGF"/>
    <property type="match status" value="2"/>
</dbReference>
<dbReference type="Pfam" id="PF12661">
    <property type="entry name" value="hEGF"/>
    <property type="match status" value="1"/>
</dbReference>
<dbReference type="PROSITE" id="PS00022">
    <property type="entry name" value="EGF_1"/>
    <property type="match status" value="2"/>
</dbReference>
<dbReference type="PROSITE" id="PS50026">
    <property type="entry name" value="EGF_3"/>
    <property type="match status" value="2"/>
</dbReference>
<dbReference type="STRING" id="409849.ENSPMGP00000010373"/>
<organism evidence="9 10">
    <name type="scientific">Periophthalmus magnuspinnatus</name>
    <dbReference type="NCBI Taxonomy" id="409849"/>
    <lineage>
        <taxon>Eukaryota</taxon>
        <taxon>Metazoa</taxon>
        <taxon>Chordata</taxon>
        <taxon>Craniata</taxon>
        <taxon>Vertebrata</taxon>
        <taxon>Euteleostomi</taxon>
        <taxon>Actinopterygii</taxon>
        <taxon>Neopterygii</taxon>
        <taxon>Teleostei</taxon>
        <taxon>Neoteleostei</taxon>
        <taxon>Acanthomorphata</taxon>
        <taxon>Gobiaria</taxon>
        <taxon>Gobiiformes</taxon>
        <taxon>Gobioidei</taxon>
        <taxon>Gobiidae</taxon>
        <taxon>Oxudercinae</taxon>
        <taxon>Periophthalmus</taxon>
    </lineage>
</organism>
<name>A0A3B4A030_9GOBI</name>
<keyword evidence="5 7" id="KW-1015">Disulfide bond</keyword>
<evidence type="ECO:0000256" key="1">
    <source>
        <dbReference type="ARBA" id="ARBA00022536"/>
    </source>
</evidence>
<dbReference type="GO" id="GO:0048589">
    <property type="term" value="P:developmental growth"/>
    <property type="evidence" value="ECO:0007669"/>
    <property type="project" value="UniProtKB-ARBA"/>
</dbReference>
<evidence type="ECO:0000313" key="9">
    <source>
        <dbReference type="Ensembl" id="ENSPMGP00000010373.1"/>
    </source>
</evidence>
<evidence type="ECO:0000256" key="7">
    <source>
        <dbReference type="PROSITE-ProRule" id="PRU00076"/>
    </source>
</evidence>
<reference evidence="9" key="1">
    <citation type="submission" date="2025-08" db="UniProtKB">
        <authorList>
            <consortium name="Ensembl"/>
        </authorList>
    </citation>
    <scope>IDENTIFICATION</scope>
</reference>
<evidence type="ECO:0000256" key="3">
    <source>
        <dbReference type="ARBA" id="ARBA00022737"/>
    </source>
</evidence>
<dbReference type="InterPro" id="IPR050906">
    <property type="entry name" value="Notch_signaling"/>
</dbReference>
<reference evidence="9" key="2">
    <citation type="submission" date="2025-09" db="UniProtKB">
        <authorList>
            <consortium name="Ensembl"/>
        </authorList>
    </citation>
    <scope>IDENTIFICATION</scope>
</reference>
<feature type="disulfide bond" evidence="7">
    <location>
        <begin position="68"/>
        <end position="77"/>
    </location>
</feature>
<keyword evidence="2" id="KW-0732">Signal</keyword>
<dbReference type="InterPro" id="IPR000742">
    <property type="entry name" value="EGF"/>
</dbReference>
<evidence type="ECO:0000259" key="8">
    <source>
        <dbReference type="PROSITE" id="PS50026"/>
    </source>
</evidence>
<dbReference type="CDD" id="cd00054">
    <property type="entry name" value="EGF_CA"/>
    <property type="match status" value="2"/>
</dbReference>
<proteinExistence type="predicted"/>
<dbReference type="GO" id="GO:0005112">
    <property type="term" value="F:Notch binding"/>
    <property type="evidence" value="ECO:0007669"/>
    <property type="project" value="TreeGrafter"/>
</dbReference>
<keyword evidence="3" id="KW-0677">Repeat</keyword>
<keyword evidence="4" id="KW-0106">Calcium</keyword>
<feature type="domain" description="EGF-like" evidence="8">
    <location>
        <begin position="41"/>
        <end position="78"/>
    </location>
</feature>
<comment type="caution">
    <text evidence="7">Lacks conserved residue(s) required for the propagation of feature annotation.</text>
</comment>
<evidence type="ECO:0000256" key="2">
    <source>
        <dbReference type="ARBA" id="ARBA00022729"/>
    </source>
</evidence>
<dbReference type="InterPro" id="IPR013320">
    <property type="entry name" value="ConA-like_dom_sf"/>
</dbReference>
<dbReference type="Gene3D" id="2.60.120.200">
    <property type="match status" value="1"/>
</dbReference>
<dbReference type="SUPFAM" id="SSF57196">
    <property type="entry name" value="EGF/Laminin"/>
    <property type="match status" value="1"/>
</dbReference>
<dbReference type="PROSITE" id="PS01186">
    <property type="entry name" value="EGF_2"/>
    <property type="match status" value="1"/>
</dbReference>
<dbReference type="Ensembl" id="ENSPMGT00000011067.1">
    <property type="protein sequence ID" value="ENSPMGP00000010373.1"/>
    <property type="gene ID" value="ENSPMGG00000008594.1"/>
</dbReference>
<dbReference type="PANTHER" id="PTHR24044:SF488">
    <property type="entry name" value="NEUROGENIC LOCUS PROTEIN DELTA"/>
    <property type="match status" value="1"/>
</dbReference>
<evidence type="ECO:0000256" key="4">
    <source>
        <dbReference type="ARBA" id="ARBA00022837"/>
    </source>
</evidence>
<feature type="disulfide bond" evidence="7">
    <location>
        <begin position="106"/>
        <end position="115"/>
    </location>
</feature>
<evidence type="ECO:0000313" key="10">
    <source>
        <dbReference type="Proteomes" id="UP000261520"/>
    </source>
</evidence>
<keyword evidence="1 7" id="KW-0245">EGF-like domain</keyword>
<keyword evidence="10" id="KW-1185">Reference proteome</keyword>
<sequence>RRLPLSVADIRPRPAEIQSGTWHPRPSVRWPSGPQRESLAQGEACGFKVCQNQGQCRPISTDSFMCVCPPAWTGSVCNQSVGCVNNNCKQGSFCSPYNVTSYSCLCPLGWTGRFCDTEISTDTFRFMGKSYIKYIDSRYNTRDLKNTKVSFSFLSSSNDSLVMWMGKAEHDDEDYLAIGLEKGQIKIAVNLGERLPKPLSFKNTTLYSVALELRSWDSAVDKPAVANG</sequence>
<dbReference type="Proteomes" id="UP000261520">
    <property type="component" value="Unplaced"/>
</dbReference>
<protein>
    <recommendedName>
        <fullName evidence="8">EGF-like domain-containing protein</fullName>
    </recommendedName>
</protein>
<dbReference type="FunFam" id="2.10.25.10:FF:000508">
    <property type="entry name" value="Eyes shut homolog"/>
    <property type="match status" value="1"/>
</dbReference>
<feature type="domain" description="EGF-like" evidence="8">
    <location>
        <begin position="79"/>
        <end position="116"/>
    </location>
</feature>
<dbReference type="InterPro" id="IPR013032">
    <property type="entry name" value="EGF-like_CS"/>
</dbReference>
<dbReference type="PANTHER" id="PTHR24044">
    <property type="entry name" value="NOTCH LIGAND FAMILY MEMBER"/>
    <property type="match status" value="1"/>
</dbReference>
<dbReference type="SUPFAM" id="SSF49899">
    <property type="entry name" value="Concanavalin A-like lectins/glucanases"/>
    <property type="match status" value="1"/>
</dbReference>